<reference evidence="1 2" key="1">
    <citation type="submission" date="2015-01" db="EMBL/GenBank/DDBJ databases">
        <title>Evolution of Trichinella species and genotypes.</title>
        <authorList>
            <person name="Korhonen P.K."/>
            <person name="Edoardo P."/>
            <person name="Giuseppe L.R."/>
            <person name="Gasser R.B."/>
        </authorList>
    </citation>
    <scope>NUCLEOTIDE SEQUENCE [LARGE SCALE GENOMIC DNA]</scope>
    <source>
        <strain evidence="1">ISS13</strain>
    </source>
</reference>
<dbReference type="EMBL" id="JYDR01004078">
    <property type="protein sequence ID" value="KRY45792.1"/>
    <property type="molecule type" value="Genomic_DNA"/>
</dbReference>
<sequence>LQCDYMRSVSSEYLGLRMLIMSQKRLKISGYWNKR</sequence>
<proteinExistence type="predicted"/>
<protein>
    <submittedName>
        <fullName evidence="1">Uncharacterized protein</fullName>
    </submittedName>
</protein>
<dbReference type="Proteomes" id="UP000054632">
    <property type="component" value="Unassembled WGS sequence"/>
</dbReference>
<organism evidence="1 2">
    <name type="scientific">Trichinella pseudospiralis</name>
    <name type="common">Parasitic roundworm</name>
    <dbReference type="NCBI Taxonomy" id="6337"/>
    <lineage>
        <taxon>Eukaryota</taxon>
        <taxon>Metazoa</taxon>
        <taxon>Ecdysozoa</taxon>
        <taxon>Nematoda</taxon>
        <taxon>Enoplea</taxon>
        <taxon>Dorylaimia</taxon>
        <taxon>Trichinellida</taxon>
        <taxon>Trichinellidae</taxon>
        <taxon>Trichinella</taxon>
    </lineage>
</organism>
<comment type="caution">
    <text evidence="1">The sequence shown here is derived from an EMBL/GenBank/DDBJ whole genome shotgun (WGS) entry which is preliminary data.</text>
</comment>
<feature type="non-terminal residue" evidence="1">
    <location>
        <position position="1"/>
    </location>
</feature>
<accession>A0A0V1C947</accession>
<evidence type="ECO:0000313" key="2">
    <source>
        <dbReference type="Proteomes" id="UP000054632"/>
    </source>
</evidence>
<evidence type="ECO:0000313" key="1">
    <source>
        <dbReference type="EMBL" id="KRY45792.1"/>
    </source>
</evidence>
<dbReference type="AlphaFoldDB" id="A0A0V1C947"/>
<name>A0A0V1C947_TRIPS</name>
<gene>
    <name evidence="1" type="ORF">T4A_2513</name>
</gene>
<feature type="non-terminal residue" evidence="1">
    <location>
        <position position="35"/>
    </location>
</feature>